<dbReference type="Gene3D" id="1.25.40.20">
    <property type="entry name" value="Ankyrin repeat-containing domain"/>
    <property type="match status" value="2"/>
</dbReference>
<organism evidence="9">
    <name type="scientific">Auxenochlorella protothecoides</name>
    <name type="common">Green microalga</name>
    <name type="synonym">Chlorella protothecoides</name>
    <dbReference type="NCBI Taxonomy" id="3075"/>
    <lineage>
        <taxon>Eukaryota</taxon>
        <taxon>Viridiplantae</taxon>
        <taxon>Chlorophyta</taxon>
        <taxon>core chlorophytes</taxon>
        <taxon>Trebouxiophyceae</taxon>
        <taxon>Chlorellales</taxon>
        <taxon>Chlorellaceae</taxon>
        <taxon>Auxenochlorella</taxon>
    </lineage>
</organism>
<evidence type="ECO:0000256" key="5">
    <source>
        <dbReference type="ARBA" id="ARBA00023043"/>
    </source>
</evidence>
<dbReference type="PANTHER" id="PTHR24198">
    <property type="entry name" value="ANKYRIN REPEAT AND PROTEIN KINASE DOMAIN-CONTAINING PROTEIN"/>
    <property type="match status" value="1"/>
</dbReference>
<gene>
    <name evidence="9" type="ORF">g.51602</name>
</gene>
<evidence type="ECO:0000259" key="8">
    <source>
        <dbReference type="PROSITE" id="PS50089"/>
    </source>
</evidence>
<proteinExistence type="predicted"/>
<dbReference type="InterPro" id="IPR001841">
    <property type="entry name" value="Znf_RING"/>
</dbReference>
<keyword evidence="4" id="KW-0862">Zinc</keyword>
<dbReference type="InterPro" id="IPR013083">
    <property type="entry name" value="Znf_RING/FYVE/PHD"/>
</dbReference>
<keyword evidence="1" id="KW-0479">Metal-binding</keyword>
<keyword evidence="3 7" id="KW-0863">Zinc-finger</keyword>
<dbReference type="EMBL" id="GDKF01003465">
    <property type="protein sequence ID" value="JAT75157.1"/>
    <property type="molecule type" value="Transcribed_RNA"/>
</dbReference>
<evidence type="ECO:0000256" key="1">
    <source>
        <dbReference type="ARBA" id="ARBA00022723"/>
    </source>
</evidence>
<feature type="repeat" description="ANK" evidence="6">
    <location>
        <begin position="172"/>
        <end position="197"/>
    </location>
</feature>
<dbReference type="InterPro" id="IPR002110">
    <property type="entry name" value="Ankyrin_rpt"/>
</dbReference>
<dbReference type="SMART" id="SM00248">
    <property type="entry name" value="ANK"/>
    <property type="match status" value="5"/>
</dbReference>
<dbReference type="PROSITE" id="PS00518">
    <property type="entry name" value="ZF_RING_1"/>
    <property type="match status" value="1"/>
</dbReference>
<dbReference type="InterPro" id="IPR017907">
    <property type="entry name" value="Znf_RING_CS"/>
</dbReference>
<evidence type="ECO:0000313" key="9">
    <source>
        <dbReference type="EMBL" id="JAT75157.1"/>
    </source>
</evidence>
<dbReference type="Pfam" id="PF12796">
    <property type="entry name" value="Ank_2"/>
    <property type="match status" value="1"/>
</dbReference>
<protein>
    <recommendedName>
        <fullName evidence="8">RING-type domain-containing protein</fullName>
    </recommendedName>
</protein>
<dbReference type="GO" id="GO:0008270">
    <property type="term" value="F:zinc ion binding"/>
    <property type="evidence" value="ECO:0007669"/>
    <property type="project" value="UniProtKB-KW"/>
</dbReference>
<evidence type="ECO:0000256" key="6">
    <source>
        <dbReference type="PROSITE-ProRule" id="PRU00023"/>
    </source>
</evidence>
<sequence>MGLEWSLPSRRFRKAIEADDIPGLRTLCQEHPAALLAIRASRLRTLVLLASDKGSALTLEVVLDACRVAAGGPRELRALIDVPDSKGNSALALAAKNCKPANVALLLMRGADPLTVNRCDDTAVHAAALSGCSHSLSLLLTARSPSGHGLVADAQLVGRHAAERCIDAPNAAGYAPLHLACLHGNLEAVNVLIAQGAALATPLAGGARRAPHCRRCAAAAGVPCAGSTPLHLAAQCGDAAACVALLEAWRRRGRAEGGADLRRVRNAAGLTPLVAALMAGHFGLARLLVQGGGSLAGEHGARVARAGGVMGPAARARLAELLHRVQLLMSLRALAEECVSERRGGGWALHAGQEDPDDVYAQLLRVTWLSCATTADVARCHKLLAAPRGQLRDALSSFTALLSGRDVAAAGTAPPAESWLSRISGGSVGRRARRRARRARRTSGLTRGMGPLDTGSLALAASRGFGALAGQREAGAGGEAGPDPAILSSLLDYLMTRNPGPLLLPRAALIQGGGGGGGAGGQPPTAPRADECSICMDAAADTRIPTCLHTLCLGCAVRLVAGSVERPICPFCRADIDGLEGVRARKAVDVPAPVLLGLDLLVTG</sequence>
<dbReference type="InterPro" id="IPR036770">
    <property type="entry name" value="Ankyrin_rpt-contain_sf"/>
</dbReference>
<keyword evidence="5 6" id="KW-0040">ANK repeat</keyword>
<dbReference type="AlphaFoldDB" id="A0A1D2A7J2"/>
<dbReference type="SUPFAM" id="SSF57850">
    <property type="entry name" value="RING/U-box"/>
    <property type="match status" value="1"/>
</dbReference>
<dbReference type="PROSITE" id="PS50297">
    <property type="entry name" value="ANK_REP_REGION"/>
    <property type="match status" value="1"/>
</dbReference>
<dbReference type="SUPFAM" id="SSF48403">
    <property type="entry name" value="Ankyrin repeat"/>
    <property type="match status" value="1"/>
</dbReference>
<evidence type="ECO:0000256" key="4">
    <source>
        <dbReference type="ARBA" id="ARBA00022833"/>
    </source>
</evidence>
<evidence type="ECO:0000256" key="2">
    <source>
        <dbReference type="ARBA" id="ARBA00022737"/>
    </source>
</evidence>
<dbReference type="Pfam" id="PF13920">
    <property type="entry name" value="zf-C3HC4_3"/>
    <property type="match status" value="1"/>
</dbReference>
<reference evidence="9" key="1">
    <citation type="submission" date="2015-08" db="EMBL/GenBank/DDBJ databases">
        <authorList>
            <person name="Babu N.S."/>
            <person name="Beckwith C.J."/>
            <person name="Beseler K.G."/>
            <person name="Brison A."/>
            <person name="Carone J.V."/>
            <person name="Caskin T.P."/>
            <person name="Diamond M."/>
            <person name="Durham M.E."/>
            <person name="Foxe J.M."/>
            <person name="Go M."/>
            <person name="Henderson B.A."/>
            <person name="Jones I.B."/>
            <person name="McGettigan J.A."/>
            <person name="Micheletti S.J."/>
            <person name="Nasrallah M.E."/>
            <person name="Ortiz D."/>
            <person name="Piller C.R."/>
            <person name="Privatt S.R."/>
            <person name="Schneider S.L."/>
            <person name="Sharp S."/>
            <person name="Smith T.C."/>
            <person name="Stanton J.D."/>
            <person name="Ullery H.E."/>
            <person name="Wilson R.J."/>
            <person name="Serrano M.G."/>
            <person name="Buck G."/>
            <person name="Lee V."/>
            <person name="Wang Y."/>
            <person name="Carvalho R."/>
            <person name="Voegtly L."/>
            <person name="Shi R."/>
            <person name="Duckworth R."/>
            <person name="Johnson A."/>
            <person name="Loviza R."/>
            <person name="Walstead R."/>
            <person name="Shah Z."/>
            <person name="Kiflezghi M."/>
            <person name="Wade K."/>
            <person name="Ball S.L."/>
            <person name="Bradley K.W."/>
            <person name="Asai D.J."/>
            <person name="Bowman C.A."/>
            <person name="Russell D.A."/>
            <person name="Pope W.H."/>
            <person name="Jacobs-Sera D."/>
            <person name="Hendrix R.W."/>
            <person name="Hatfull G.F."/>
        </authorList>
    </citation>
    <scope>NUCLEOTIDE SEQUENCE</scope>
</reference>
<dbReference type="Pfam" id="PF00023">
    <property type="entry name" value="Ank"/>
    <property type="match status" value="1"/>
</dbReference>
<dbReference type="CDD" id="cd16449">
    <property type="entry name" value="RING-HC"/>
    <property type="match status" value="1"/>
</dbReference>
<dbReference type="SMART" id="SM00184">
    <property type="entry name" value="RING"/>
    <property type="match status" value="1"/>
</dbReference>
<evidence type="ECO:0000256" key="3">
    <source>
        <dbReference type="ARBA" id="ARBA00022771"/>
    </source>
</evidence>
<evidence type="ECO:0000256" key="7">
    <source>
        <dbReference type="PROSITE-ProRule" id="PRU00175"/>
    </source>
</evidence>
<dbReference type="Gene3D" id="3.30.40.10">
    <property type="entry name" value="Zinc/RING finger domain, C3HC4 (zinc finger)"/>
    <property type="match status" value="1"/>
</dbReference>
<dbReference type="PROSITE" id="PS50088">
    <property type="entry name" value="ANK_REPEAT"/>
    <property type="match status" value="1"/>
</dbReference>
<accession>A0A1D2A7J2</accession>
<name>A0A1D2A7J2_AUXPR</name>
<dbReference type="PANTHER" id="PTHR24198:SF165">
    <property type="entry name" value="ANKYRIN REPEAT-CONTAINING PROTEIN-RELATED"/>
    <property type="match status" value="1"/>
</dbReference>
<keyword evidence="2" id="KW-0677">Repeat</keyword>
<feature type="domain" description="RING-type" evidence="8">
    <location>
        <begin position="532"/>
        <end position="573"/>
    </location>
</feature>
<dbReference type="PROSITE" id="PS50089">
    <property type="entry name" value="ZF_RING_2"/>
    <property type="match status" value="1"/>
</dbReference>